<gene>
    <name evidence="1" type="ordered locus">PCC8801_1674</name>
</gene>
<evidence type="ECO:0000313" key="2">
    <source>
        <dbReference type="Proteomes" id="UP000008204"/>
    </source>
</evidence>
<protein>
    <submittedName>
        <fullName evidence="1">Uncharacterized protein</fullName>
    </submittedName>
</protein>
<organism evidence="1 2">
    <name type="scientific">Rippkaea orientalis (strain PCC 8801 / RF-1)</name>
    <name type="common">Cyanothece sp. (strain PCC 8801)</name>
    <dbReference type="NCBI Taxonomy" id="41431"/>
    <lineage>
        <taxon>Bacteria</taxon>
        <taxon>Bacillati</taxon>
        <taxon>Cyanobacteriota</taxon>
        <taxon>Cyanophyceae</taxon>
        <taxon>Oscillatoriophycideae</taxon>
        <taxon>Chroococcales</taxon>
        <taxon>Aphanothecaceae</taxon>
        <taxon>Rippkaea</taxon>
        <taxon>Rippkaea orientalis</taxon>
    </lineage>
</organism>
<accession>B7JW35</accession>
<dbReference type="OrthoDB" id="571533at2"/>
<sequence>MATINHKKIYNFHYQELIGKQGEAILDEWLKSIYKILDVSSIEKYQKMGIDRLLMRSDGSIITVEYKFDLASARTGNLFFETISVDTKNLTGWGWSSQADYWIFLIPTPEIIVIEPNKLRNLVWELRSILKEKKVPNINYNTWGVIIPLKQVKKIAHYQKKL</sequence>
<dbReference type="AlphaFoldDB" id="B7JW35"/>
<dbReference type="RefSeq" id="WP_012594997.1">
    <property type="nucleotide sequence ID" value="NC_011726.1"/>
</dbReference>
<dbReference type="HOGENOM" id="CLU_1648397_0_0_3"/>
<dbReference type="eggNOG" id="ENOG5032QWW">
    <property type="taxonomic scope" value="Bacteria"/>
</dbReference>
<name>B7JW35_RIPO1</name>
<dbReference type="KEGG" id="cyp:PCC8801_1674"/>
<dbReference type="Proteomes" id="UP000008204">
    <property type="component" value="Chromosome"/>
</dbReference>
<keyword evidence="2" id="KW-1185">Reference proteome</keyword>
<reference evidence="2" key="1">
    <citation type="journal article" date="2011" name="MBio">
        <title>Novel metabolic attributes of the genus Cyanothece, comprising a group of unicellular nitrogen-fixing Cyanobacteria.</title>
        <authorList>
            <person name="Bandyopadhyay A."/>
            <person name="Elvitigala T."/>
            <person name="Welsh E."/>
            <person name="Stockel J."/>
            <person name="Liberton M."/>
            <person name="Min H."/>
            <person name="Sherman L.A."/>
            <person name="Pakrasi H.B."/>
        </authorList>
    </citation>
    <scope>NUCLEOTIDE SEQUENCE [LARGE SCALE GENOMIC DNA]</scope>
    <source>
        <strain evidence="2">PCC 8801</strain>
    </source>
</reference>
<dbReference type="STRING" id="41431.PCC8801_1674"/>
<evidence type="ECO:0000313" key="1">
    <source>
        <dbReference type="EMBL" id="ACK65724.1"/>
    </source>
</evidence>
<proteinExistence type="predicted"/>
<dbReference type="EMBL" id="CP001287">
    <property type="protein sequence ID" value="ACK65724.1"/>
    <property type="molecule type" value="Genomic_DNA"/>
</dbReference>